<keyword evidence="5 6" id="KW-0326">Glycosidase</keyword>
<dbReference type="InterPro" id="IPR052176">
    <property type="entry name" value="Glycosyl_Hydrlase_43_Enz"/>
</dbReference>
<dbReference type="Gene3D" id="2.115.10.20">
    <property type="entry name" value="Glycosyl hydrolase domain, family 43"/>
    <property type="match status" value="1"/>
</dbReference>
<dbReference type="InterPro" id="IPR023296">
    <property type="entry name" value="Glyco_hydro_beta-prop_sf"/>
</dbReference>
<sequence length="303" mass="33561">MTRMSGNPLFPGWYADPEIHYFEGKYYIYPTTSSSFSQQALFECWSSTDLTDWRNEGMILDLADVRWSTNFAAWAPSCAEKNGKYYLYFSAGDGAGLGVAVSDSPAGPFRDAIGIPLVGHYPHGAQPIDAHCFTDDDGTSYLYFGGHRKCVVARLTPTLCAFNQDFKDITPSPGYVEGPFMIKRKGLYYLTWSEGGWTDHTYLAAYGVSDNPYGPFEYGGKILENNPEIATGAGHHSVLLLPGTEDEWIICYHRRPLEETEANHRVACIDKFVFRDDGSIAPVTLTHTGVGAWPITTDSPSGR</sequence>
<dbReference type="RefSeq" id="WP_119324913.1">
    <property type="nucleotide sequence ID" value="NZ_AP025739.1"/>
</dbReference>
<dbReference type="KEGG" id="ccot:CCAX7_45380"/>
<keyword evidence="8" id="KW-1185">Reference proteome</keyword>
<evidence type="ECO:0000256" key="5">
    <source>
        <dbReference type="ARBA" id="ARBA00023295"/>
    </source>
</evidence>
<dbReference type="Pfam" id="PF04616">
    <property type="entry name" value="Glyco_hydro_43"/>
    <property type="match status" value="1"/>
</dbReference>
<comment type="similarity">
    <text evidence="1 6">Belongs to the glycosyl hydrolase 43 family.</text>
</comment>
<evidence type="ECO:0000256" key="1">
    <source>
        <dbReference type="ARBA" id="ARBA00009865"/>
    </source>
</evidence>
<organism evidence="7 8">
    <name type="scientific">Capsulimonas corticalis</name>
    <dbReference type="NCBI Taxonomy" id="2219043"/>
    <lineage>
        <taxon>Bacteria</taxon>
        <taxon>Bacillati</taxon>
        <taxon>Armatimonadota</taxon>
        <taxon>Armatimonadia</taxon>
        <taxon>Capsulimonadales</taxon>
        <taxon>Capsulimonadaceae</taxon>
        <taxon>Capsulimonas</taxon>
    </lineage>
</organism>
<gene>
    <name evidence="7" type="ORF">CCAX7_45380</name>
</gene>
<keyword evidence="4" id="KW-0119">Carbohydrate metabolism</keyword>
<protein>
    <submittedName>
        <fullName evidence="7">Uncharacterized protein</fullName>
    </submittedName>
</protein>
<dbReference type="AlphaFoldDB" id="A0A402D5Z6"/>
<dbReference type="SUPFAM" id="SSF75005">
    <property type="entry name" value="Arabinanase/levansucrase/invertase"/>
    <property type="match status" value="1"/>
</dbReference>
<dbReference type="Proteomes" id="UP000287394">
    <property type="component" value="Chromosome"/>
</dbReference>
<dbReference type="GO" id="GO:0004553">
    <property type="term" value="F:hydrolase activity, hydrolyzing O-glycosyl compounds"/>
    <property type="evidence" value="ECO:0007669"/>
    <property type="project" value="InterPro"/>
</dbReference>
<evidence type="ECO:0000313" key="8">
    <source>
        <dbReference type="Proteomes" id="UP000287394"/>
    </source>
</evidence>
<accession>A0A402D5Z6</accession>
<evidence type="ECO:0000313" key="7">
    <source>
        <dbReference type="EMBL" id="BDI32487.1"/>
    </source>
</evidence>
<keyword evidence="2" id="KW-0858">Xylan degradation</keyword>
<dbReference type="PANTHER" id="PTHR43772">
    <property type="entry name" value="ENDO-1,4-BETA-XYLANASE"/>
    <property type="match status" value="1"/>
</dbReference>
<dbReference type="CDD" id="cd18827">
    <property type="entry name" value="GH43_XlnD-like"/>
    <property type="match status" value="1"/>
</dbReference>
<evidence type="ECO:0000256" key="4">
    <source>
        <dbReference type="ARBA" id="ARBA00023277"/>
    </source>
</evidence>
<name>A0A402D5Z6_9BACT</name>
<evidence type="ECO:0000256" key="3">
    <source>
        <dbReference type="ARBA" id="ARBA00022801"/>
    </source>
</evidence>
<keyword evidence="2" id="KW-0624">Polysaccharide degradation</keyword>
<keyword evidence="3 6" id="KW-0378">Hydrolase</keyword>
<dbReference type="GO" id="GO:0045493">
    <property type="term" value="P:xylan catabolic process"/>
    <property type="evidence" value="ECO:0007669"/>
    <property type="project" value="UniProtKB-KW"/>
</dbReference>
<dbReference type="OrthoDB" id="9801455at2"/>
<dbReference type="PANTHER" id="PTHR43772:SF2">
    <property type="entry name" value="PUTATIVE (AFU_ORTHOLOGUE AFUA_2G04480)-RELATED"/>
    <property type="match status" value="1"/>
</dbReference>
<reference evidence="7 8" key="1">
    <citation type="journal article" date="2019" name="Int. J. Syst. Evol. Microbiol.">
        <title>Capsulimonas corticalis gen. nov., sp. nov., an aerobic capsulated bacterium, of a novel bacterial order, Capsulimonadales ord. nov., of the class Armatimonadia of the phylum Armatimonadetes.</title>
        <authorList>
            <person name="Li J."/>
            <person name="Kudo C."/>
            <person name="Tonouchi A."/>
        </authorList>
    </citation>
    <scope>NUCLEOTIDE SEQUENCE [LARGE SCALE GENOMIC DNA]</scope>
    <source>
        <strain evidence="7 8">AX-7</strain>
    </source>
</reference>
<evidence type="ECO:0000256" key="2">
    <source>
        <dbReference type="ARBA" id="ARBA00022651"/>
    </source>
</evidence>
<dbReference type="InterPro" id="IPR006710">
    <property type="entry name" value="Glyco_hydro_43"/>
</dbReference>
<evidence type="ECO:0000256" key="6">
    <source>
        <dbReference type="RuleBase" id="RU361187"/>
    </source>
</evidence>
<dbReference type="EMBL" id="AP025739">
    <property type="protein sequence ID" value="BDI32487.1"/>
    <property type="molecule type" value="Genomic_DNA"/>
</dbReference>
<proteinExistence type="inferred from homology"/>